<proteinExistence type="predicted"/>
<gene>
    <name evidence="2" type="ORF">S03H2_07653</name>
</gene>
<evidence type="ECO:0000256" key="1">
    <source>
        <dbReference type="SAM" id="MobiDB-lite"/>
    </source>
</evidence>
<feature type="compositionally biased region" description="Acidic residues" evidence="1">
    <location>
        <begin position="9"/>
        <end position="27"/>
    </location>
</feature>
<feature type="region of interest" description="Disordered" evidence="1">
    <location>
        <begin position="1"/>
        <end position="51"/>
    </location>
</feature>
<comment type="caution">
    <text evidence="2">The sequence shown here is derived from an EMBL/GenBank/DDBJ whole genome shotgun (WGS) entry which is preliminary data.</text>
</comment>
<name>X1EXP7_9ZZZZ</name>
<accession>X1EXP7</accession>
<sequence length="51" mass="5919">MAKKKIEPKEEDSDLEDIKEDIFDKEDIDSHYPDVSNESVKKDEKPLAETP</sequence>
<feature type="compositionally biased region" description="Basic and acidic residues" evidence="1">
    <location>
        <begin position="39"/>
        <end position="51"/>
    </location>
</feature>
<dbReference type="AlphaFoldDB" id="X1EXP7"/>
<evidence type="ECO:0000313" key="2">
    <source>
        <dbReference type="EMBL" id="GAH25065.1"/>
    </source>
</evidence>
<dbReference type="EMBL" id="BARU01003572">
    <property type="protein sequence ID" value="GAH25065.1"/>
    <property type="molecule type" value="Genomic_DNA"/>
</dbReference>
<protein>
    <submittedName>
        <fullName evidence="2">Uncharacterized protein</fullName>
    </submittedName>
</protein>
<organism evidence="2">
    <name type="scientific">marine sediment metagenome</name>
    <dbReference type="NCBI Taxonomy" id="412755"/>
    <lineage>
        <taxon>unclassified sequences</taxon>
        <taxon>metagenomes</taxon>
        <taxon>ecological metagenomes</taxon>
    </lineage>
</organism>
<reference evidence="2" key="1">
    <citation type="journal article" date="2014" name="Front. Microbiol.">
        <title>High frequency of phylogenetically diverse reductive dehalogenase-homologous genes in deep subseafloor sedimentary metagenomes.</title>
        <authorList>
            <person name="Kawai M."/>
            <person name="Futagami T."/>
            <person name="Toyoda A."/>
            <person name="Takaki Y."/>
            <person name="Nishi S."/>
            <person name="Hori S."/>
            <person name="Arai W."/>
            <person name="Tsubouchi T."/>
            <person name="Morono Y."/>
            <person name="Uchiyama I."/>
            <person name="Ito T."/>
            <person name="Fujiyama A."/>
            <person name="Inagaki F."/>
            <person name="Takami H."/>
        </authorList>
    </citation>
    <scope>NUCLEOTIDE SEQUENCE</scope>
    <source>
        <strain evidence="2">Expedition CK06-06</strain>
    </source>
</reference>